<feature type="transmembrane region" description="Helical" evidence="11">
    <location>
        <begin position="13"/>
        <end position="38"/>
    </location>
</feature>
<dbReference type="InterPro" id="IPR005170">
    <property type="entry name" value="Transptr-assoc_dom"/>
</dbReference>
<dbReference type="SUPFAM" id="SSF54631">
    <property type="entry name" value="CBS-domain pair"/>
    <property type="match status" value="1"/>
</dbReference>
<protein>
    <recommendedName>
        <fullName evidence="16">HlyC/CorC family transporter</fullName>
    </recommendedName>
</protein>
<keyword evidence="5" id="KW-0677">Repeat</keyword>
<accession>A0A2T1F5U3</accession>
<keyword evidence="8 10" id="KW-0472">Membrane</keyword>
<dbReference type="SMART" id="SM01091">
    <property type="entry name" value="CorC_HlyC"/>
    <property type="match status" value="1"/>
</dbReference>
<dbReference type="Gene3D" id="3.10.580.10">
    <property type="entry name" value="CBS-domain"/>
    <property type="match status" value="1"/>
</dbReference>
<keyword evidence="3" id="KW-1003">Cell membrane</keyword>
<dbReference type="InterPro" id="IPR002550">
    <property type="entry name" value="CNNM"/>
</dbReference>
<keyword evidence="6 10" id="KW-1133">Transmembrane helix</keyword>
<evidence type="ECO:0000259" key="12">
    <source>
        <dbReference type="PROSITE" id="PS51371"/>
    </source>
</evidence>
<evidence type="ECO:0000256" key="7">
    <source>
        <dbReference type="ARBA" id="ARBA00023122"/>
    </source>
</evidence>
<dbReference type="PANTHER" id="PTHR43099">
    <property type="entry name" value="UPF0053 PROTEIN YRKA"/>
    <property type="match status" value="1"/>
</dbReference>
<evidence type="ECO:0000256" key="9">
    <source>
        <dbReference type="PROSITE-ProRule" id="PRU00703"/>
    </source>
</evidence>
<dbReference type="InterPro" id="IPR044751">
    <property type="entry name" value="Ion_transp-like_CBS"/>
</dbReference>
<dbReference type="SUPFAM" id="SSF56176">
    <property type="entry name" value="FAD-binding/transporter-associated domain-like"/>
    <property type="match status" value="1"/>
</dbReference>
<name>A0A2T1F5U3_9CYAN</name>
<evidence type="ECO:0000259" key="13">
    <source>
        <dbReference type="PROSITE" id="PS51846"/>
    </source>
</evidence>
<dbReference type="Pfam" id="PF00571">
    <property type="entry name" value="CBS"/>
    <property type="match status" value="2"/>
</dbReference>
<evidence type="ECO:0000256" key="10">
    <source>
        <dbReference type="PROSITE-ProRule" id="PRU01193"/>
    </source>
</evidence>
<dbReference type="OrthoDB" id="9798188at2"/>
<evidence type="ECO:0000256" key="11">
    <source>
        <dbReference type="SAM" id="Phobius"/>
    </source>
</evidence>
<keyword evidence="7 9" id="KW-0129">CBS domain</keyword>
<dbReference type="PANTHER" id="PTHR43099:SF2">
    <property type="entry name" value="UPF0053 PROTEIN YRKA"/>
    <property type="match status" value="1"/>
</dbReference>
<dbReference type="Gene3D" id="3.30.465.10">
    <property type="match status" value="1"/>
</dbReference>
<feature type="domain" description="CBS" evidence="12">
    <location>
        <begin position="227"/>
        <end position="286"/>
    </location>
</feature>
<dbReference type="Pfam" id="PF03471">
    <property type="entry name" value="CorC_HlyC"/>
    <property type="match status" value="1"/>
</dbReference>
<evidence type="ECO:0000256" key="6">
    <source>
        <dbReference type="ARBA" id="ARBA00022989"/>
    </source>
</evidence>
<dbReference type="PROSITE" id="PS51846">
    <property type="entry name" value="CNNM"/>
    <property type="match status" value="1"/>
</dbReference>
<evidence type="ECO:0000256" key="3">
    <source>
        <dbReference type="ARBA" id="ARBA00022475"/>
    </source>
</evidence>
<evidence type="ECO:0000256" key="1">
    <source>
        <dbReference type="ARBA" id="ARBA00004651"/>
    </source>
</evidence>
<dbReference type="InterPro" id="IPR046342">
    <property type="entry name" value="CBS_dom_sf"/>
</dbReference>
<dbReference type="Proteomes" id="UP000238937">
    <property type="component" value="Unassembled WGS sequence"/>
</dbReference>
<dbReference type="PROSITE" id="PS51371">
    <property type="entry name" value="CBS"/>
    <property type="match status" value="2"/>
</dbReference>
<proteinExistence type="inferred from homology"/>
<gene>
    <name evidence="14" type="ORF">C7B77_28460</name>
</gene>
<dbReference type="AlphaFoldDB" id="A0A2T1F5U3"/>
<feature type="transmembrane region" description="Helical" evidence="11">
    <location>
        <begin position="141"/>
        <end position="163"/>
    </location>
</feature>
<feature type="transmembrane region" description="Helical" evidence="11">
    <location>
        <begin position="108"/>
        <end position="129"/>
    </location>
</feature>
<dbReference type="InterPro" id="IPR016169">
    <property type="entry name" value="FAD-bd_PCMH_sub2"/>
</dbReference>
<evidence type="ECO:0000256" key="2">
    <source>
        <dbReference type="ARBA" id="ARBA00006337"/>
    </source>
</evidence>
<feature type="domain" description="CNNM transmembrane" evidence="13">
    <location>
        <begin position="9"/>
        <end position="216"/>
    </location>
</feature>
<evidence type="ECO:0000313" key="14">
    <source>
        <dbReference type="EMBL" id="PSB40362.1"/>
    </source>
</evidence>
<dbReference type="Pfam" id="PF01595">
    <property type="entry name" value="CNNM"/>
    <property type="match status" value="1"/>
</dbReference>
<evidence type="ECO:0000256" key="5">
    <source>
        <dbReference type="ARBA" id="ARBA00022737"/>
    </source>
</evidence>
<dbReference type="SMART" id="SM00116">
    <property type="entry name" value="CBS"/>
    <property type="match status" value="2"/>
</dbReference>
<dbReference type="CDD" id="cd04590">
    <property type="entry name" value="CBS_pair_CorC_HlyC_assoc"/>
    <property type="match status" value="1"/>
</dbReference>
<comment type="similarity">
    <text evidence="2">Belongs to the UPF0053 family.</text>
</comment>
<keyword evidence="15" id="KW-1185">Reference proteome</keyword>
<feature type="domain" description="CBS" evidence="12">
    <location>
        <begin position="291"/>
        <end position="351"/>
    </location>
</feature>
<evidence type="ECO:0000313" key="15">
    <source>
        <dbReference type="Proteomes" id="UP000238937"/>
    </source>
</evidence>
<dbReference type="InterPro" id="IPR036318">
    <property type="entry name" value="FAD-bd_PCMH-like_sf"/>
</dbReference>
<sequence>MNDPHSLLGGSEIGWRLLLVFGLIAIDAFFVVAEFSILSVRRSRISQLVAAGDDRAKQVQDLQRRIDRLLSTTQVGISLSSLALGWIGERAIVQILMQYLENVPLAHSLAIPLTFVLLAYLQIVFGELIPKSIALIYAEPIARFLGAPSLAIARIFSPLIWVLDRSTKLCLRIFGIKERYDSRDRVTFKELQAIVSTERESSGLALEQREVLTKVLEFANKIATDVMIPSTQIVTVPKTASCQTLLIKVATTGYSRYPVTDTSLNKIVGIVAFKDFGTLLTQGKPAGQIPIAKWIQPVEFVAESTPVSVVLQQMQLSDTHMTIVVDEFGNTAGLITRQDAIEEMIGMKVTSDRPTQLIQQLADGTFLVQAQINLEDLNAQLKIALPLADDYQTLAGFLLNKLQHFPQIGESLEYGEWILTIVSTVGPRIDRVRVKVRR</sequence>
<dbReference type="GO" id="GO:0050660">
    <property type="term" value="F:flavin adenine dinucleotide binding"/>
    <property type="evidence" value="ECO:0007669"/>
    <property type="project" value="InterPro"/>
</dbReference>
<dbReference type="GO" id="GO:0005886">
    <property type="term" value="C:plasma membrane"/>
    <property type="evidence" value="ECO:0007669"/>
    <property type="project" value="UniProtKB-SubCell"/>
</dbReference>
<dbReference type="InterPro" id="IPR000644">
    <property type="entry name" value="CBS_dom"/>
</dbReference>
<dbReference type="EMBL" id="PVWO01000702">
    <property type="protein sequence ID" value="PSB40362.1"/>
    <property type="molecule type" value="Genomic_DNA"/>
</dbReference>
<evidence type="ECO:0008006" key="16">
    <source>
        <dbReference type="Google" id="ProtNLM"/>
    </source>
</evidence>
<evidence type="ECO:0000256" key="4">
    <source>
        <dbReference type="ARBA" id="ARBA00022692"/>
    </source>
</evidence>
<keyword evidence="4 10" id="KW-0812">Transmembrane</keyword>
<reference evidence="14 15" key="1">
    <citation type="submission" date="2018-03" db="EMBL/GenBank/DDBJ databases">
        <title>The ancient ancestry and fast evolution of plastids.</title>
        <authorList>
            <person name="Moore K.R."/>
            <person name="Magnabosco C."/>
            <person name="Momper L."/>
            <person name="Gold D.A."/>
            <person name="Bosak T."/>
            <person name="Fournier G.P."/>
        </authorList>
    </citation>
    <scope>NUCLEOTIDE SEQUENCE [LARGE SCALE GENOMIC DNA]</scope>
    <source>
        <strain evidence="14 15">CCALA 037</strain>
    </source>
</reference>
<evidence type="ECO:0000256" key="8">
    <source>
        <dbReference type="ARBA" id="ARBA00023136"/>
    </source>
</evidence>
<comment type="caution">
    <text evidence="14">The sequence shown here is derived from an EMBL/GenBank/DDBJ whole genome shotgun (WGS) entry which is preliminary data.</text>
</comment>
<organism evidence="14 15">
    <name type="scientific">Chamaesiphon polymorphus CCALA 037</name>
    <dbReference type="NCBI Taxonomy" id="2107692"/>
    <lineage>
        <taxon>Bacteria</taxon>
        <taxon>Bacillati</taxon>
        <taxon>Cyanobacteriota</taxon>
        <taxon>Cyanophyceae</taxon>
        <taxon>Gomontiellales</taxon>
        <taxon>Chamaesiphonaceae</taxon>
        <taxon>Chamaesiphon</taxon>
    </lineage>
</organism>
<dbReference type="InterPro" id="IPR051676">
    <property type="entry name" value="UPF0053_domain"/>
</dbReference>
<comment type="subcellular location">
    <subcellularLocation>
        <location evidence="1">Cell membrane</location>
        <topology evidence="1">Multi-pass membrane protein</topology>
    </subcellularLocation>
</comment>